<dbReference type="Proteomes" id="UP001472677">
    <property type="component" value="Unassembled WGS sequence"/>
</dbReference>
<gene>
    <name evidence="1" type="ORF">V6N12_016864</name>
</gene>
<accession>A0ABR2BQX9</accession>
<evidence type="ECO:0000313" key="1">
    <source>
        <dbReference type="EMBL" id="KAK8509020.1"/>
    </source>
</evidence>
<name>A0ABR2BQX9_9ROSI</name>
<organism evidence="1 2">
    <name type="scientific">Hibiscus sabdariffa</name>
    <name type="common">roselle</name>
    <dbReference type="NCBI Taxonomy" id="183260"/>
    <lineage>
        <taxon>Eukaryota</taxon>
        <taxon>Viridiplantae</taxon>
        <taxon>Streptophyta</taxon>
        <taxon>Embryophyta</taxon>
        <taxon>Tracheophyta</taxon>
        <taxon>Spermatophyta</taxon>
        <taxon>Magnoliopsida</taxon>
        <taxon>eudicotyledons</taxon>
        <taxon>Gunneridae</taxon>
        <taxon>Pentapetalae</taxon>
        <taxon>rosids</taxon>
        <taxon>malvids</taxon>
        <taxon>Malvales</taxon>
        <taxon>Malvaceae</taxon>
        <taxon>Malvoideae</taxon>
        <taxon>Hibiscus</taxon>
    </lineage>
</organism>
<proteinExistence type="predicted"/>
<comment type="caution">
    <text evidence="1">The sequence shown here is derived from an EMBL/GenBank/DDBJ whole genome shotgun (WGS) entry which is preliminary data.</text>
</comment>
<reference evidence="1 2" key="1">
    <citation type="journal article" date="2024" name="G3 (Bethesda)">
        <title>Genome assembly of Hibiscus sabdariffa L. provides insights into metabolisms of medicinal natural products.</title>
        <authorList>
            <person name="Kim T."/>
        </authorList>
    </citation>
    <scope>NUCLEOTIDE SEQUENCE [LARGE SCALE GENOMIC DNA]</scope>
    <source>
        <strain evidence="1">TK-2024</strain>
        <tissue evidence="1">Old leaves</tissue>
    </source>
</reference>
<sequence>MTSPNIQEALTASPALEIAGMAGRPPDRGLTGNGSHVELVLKDKIRLGKENGGTLDDSLSEPVDMESSVENKDGALGLAACVENKDGVAFKLSFRDMVMRKDKVVDLVSEISDLDVCICDEDVRFGSKDGT</sequence>
<keyword evidence="2" id="KW-1185">Reference proteome</keyword>
<protein>
    <submittedName>
        <fullName evidence="1">Uncharacterized protein</fullName>
    </submittedName>
</protein>
<evidence type="ECO:0000313" key="2">
    <source>
        <dbReference type="Proteomes" id="UP001472677"/>
    </source>
</evidence>
<dbReference type="EMBL" id="JBBPBM010000095">
    <property type="protein sequence ID" value="KAK8509020.1"/>
    <property type="molecule type" value="Genomic_DNA"/>
</dbReference>